<reference evidence="1 2" key="1">
    <citation type="submission" date="2019-08" db="EMBL/GenBank/DDBJ databases">
        <title>Bradymonadales sp. TMQ4.</title>
        <authorList>
            <person name="Liang Q."/>
        </authorList>
    </citation>
    <scope>NUCLEOTIDE SEQUENCE [LARGE SCALE GENOMIC DNA]</scope>
    <source>
        <strain evidence="1 2">TMQ4</strain>
    </source>
</reference>
<organism evidence="1 2">
    <name type="scientific">Lujinxingia vulgaris</name>
    <dbReference type="NCBI Taxonomy" id="2600176"/>
    <lineage>
        <taxon>Bacteria</taxon>
        <taxon>Deltaproteobacteria</taxon>
        <taxon>Bradymonadales</taxon>
        <taxon>Lujinxingiaceae</taxon>
        <taxon>Lujinxingia</taxon>
    </lineage>
</organism>
<name>A0A5C6XNK4_9DELT</name>
<evidence type="ECO:0000313" key="2">
    <source>
        <dbReference type="Proteomes" id="UP000321412"/>
    </source>
</evidence>
<dbReference type="Proteomes" id="UP000321412">
    <property type="component" value="Unassembled WGS sequence"/>
</dbReference>
<dbReference type="RefSeq" id="WP_146979415.1">
    <property type="nucleotide sequence ID" value="NZ_VOSM01000001.1"/>
</dbReference>
<protein>
    <submittedName>
        <fullName evidence="1">Uncharacterized protein</fullName>
    </submittedName>
</protein>
<gene>
    <name evidence="1" type="ORF">FRC98_00835</name>
</gene>
<sequence>MNDTFDDISEKPQLDLLDAISEAPQANNLATFLALIDQLHKGIHELSAIAEAMEVDPRTARYYADFSRWLGLATIEGGGEWGLSAEGQRFALSPPARPRIFANALFSRQLVRTVHQLKRAELADTPEPAATREACRRAITAHTKLAPATVERRASALAAMLGYAYHRQDFDWTTGQPLPQSHAALSFEGQSFLSAFSARKFSSRTAIWIGIPAQLLLFLRNEPLPQKRWSRASYDVPDQPARWFGSIPLNPNTLALASKQSPELATLIVTCNPYVAMIMAMLTSCDRAGRHTFTLTDDMYGVRLWWRGQELGPLIDALNDLATTLDLTPADRVPHCRDQAEDCRPLKAHELLEVLQRARLVRHGDTALVAREGLLDRWRNAPDDAPSLTERLIELRDAILKALNAPAHG</sequence>
<dbReference type="EMBL" id="VOSM01000001">
    <property type="protein sequence ID" value="TXD38979.1"/>
    <property type="molecule type" value="Genomic_DNA"/>
</dbReference>
<evidence type="ECO:0000313" key="1">
    <source>
        <dbReference type="EMBL" id="TXD38979.1"/>
    </source>
</evidence>
<accession>A0A5C6XNK4</accession>
<dbReference type="AlphaFoldDB" id="A0A5C6XNK4"/>
<dbReference type="OrthoDB" id="5485814at2"/>
<comment type="caution">
    <text evidence="1">The sequence shown here is derived from an EMBL/GenBank/DDBJ whole genome shotgun (WGS) entry which is preliminary data.</text>
</comment>
<proteinExistence type="predicted"/>
<keyword evidence="2" id="KW-1185">Reference proteome</keyword>